<feature type="compositionally biased region" description="Gly residues" evidence="1">
    <location>
        <begin position="297"/>
        <end position="309"/>
    </location>
</feature>
<keyword evidence="2" id="KW-1185">Reference proteome</keyword>
<feature type="region of interest" description="Disordered" evidence="1">
    <location>
        <begin position="284"/>
        <end position="363"/>
    </location>
</feature>
<reference evidence="3 4" key="1">
    <citation type="submission" date="2016-11" db="UniProtKB">
        <authorList>
            <consortium name="WormBaseParasite"/>
        </authorList>
    </citation>
    <scope>IDENTIFICATION</scope>
</reference>
<dbReference type="WBParaSite" id="maker-uti_cns_0006489-snap-gene-0.3-mRNA-1">
    <property type="protein sequence ID" value="maker-uti_cns_0006489-snap-gene-0.3-mRNA-1"/>
    <property type="gene ID" value="maker-uti_cns_0006489-snap-gene-0.3"/>
</dbReference>
<organism evidence="2 3">
    <name type="scientific">Macrostomum lignano</name>
    <dbReference type="NCBI Taxonomy" id="282301"/>
    <lineage>
        <taxon>Eukaryota</taxon>
        <taxon>Metazoa</taxon>
        <taxon>Spiralia</taxon>
        <taxon>Lophotrochozoa</taxon>
        <taxon>Platyhelminthes</taxon>
        <taxon>Rhabditophora</taxon>
        <taxon>Macrostomorpha</taxon>
        <taxon>Macrostomida</taxon>
        <taxon>Macrostomidae</taxon>
        <taxon>Macrostomum</taxon>
    </lineage>
</organism>
<name>A0A1I8GWF2_9PLAT</name>
<evidence type="ECO:0000313" key="4">
    <source>
        <dbReference type="WBParaSite" id="maker-uti_cns_0006489-snap-gene-0.3-mRNA-1"/>
    </source>
</evidence>
<dbReference type="AlphaFoldDB" id="A0A1I8GWF2"/>
<evidence type="ECO:0000313" key="2">
    <source>
        <dbReference type="Proteomes" id="UP000095280"/>
    </source>
</evidence>
<proteinExistence type="predicted"/>
<evidence type="ECO:0000313" key="3">
    <source>
        <dbReference type="WBParaSite" id="maker-uti_cns_0003278-snap-gene-0.11-mRNA-1"/>
    </source>
</evidence>
<feature type="compositionally biased region" description="Acidic residues" evidence="1">
    <location>
        <begin position="338"/>
        <end position="363"/>
    </location>
</feature>
<dbReference type="Proteomes" id="UP000095280">
    <property type="component" value="Unplaced"/>
</dbReference>
<dbReference type="WBParaSite" id="maker-uti_cns_0015798-snap-gene-0.2-mRNA-1">
    <property type="protein sequence ID" value="maker-uti_cns_0015798-snap-gene-0.2-mRNA-1"/>
    <property type="gene ID" value="maker-uti_cns_0015798-snap-gene-0.2"/>
</dbReference>
<evidence type="ECO:0000256" key="1">
    <source>
        <dbReference type="SAM" id="MobiDB-lite"/>
    </source>
</evidence>
<accession>A0A1I8GWF2</accession>
<dbReference type="WBParaSite" id="maker-uti_cns_0003278-snap-gene-0.11-mRNA-1">
    <property type="protein sequence ID" value="maker-uti_cns_0003278-snap-gene-0.11-mRNA-1"/>
    <property type="gene ID" value="maker-uti_cns_0003278-snap-gene-0.11"/>
</dbReference>
<protein>
    <submittedName>
        <fullName evidence="3 4">Conserved oligomeric Golgi complex subunit 8</fullName>
    </submittedName>
</protein>
<sequence>MAFFTPEMRRLQDEYMETMKTRDEMRDMLVTSSREHAVNGFSQDLEQFTKTVELAYSMVNQIDLSNADESDLLKTIQEVNRGIHYANTTLRSIHAKFNEMQNAVCHQQLLDVKKEKALPNLSPSDYVVLRDLIVTLHTEFDSVDSVYLSTWKTILLLKCLGYREPSQRLMELIEDRISRSAARKSDSRRVPLLRLLHFLNLNRPRYDRHFDCLQEAKSHCSVIDDAVRLSMARKLLAQYVPDMPAQVSEALTRRHDYNNTSRLSFLQFALMVGPLIEQVPQPELDQAEEEEATVEIGGSGGTGAGGPGGSDETEGGEESADGEEDEEQQQQQRRNSAVDEEEEPLTPEGGEEGEESEEEQPAL</sequence>
<feature type="compositionally biased region" description="Acidic residues" evidence="1">
    <location>
        <begin position="311"/>
        <end position="328"/>
    </location>
</feature>